<keyword evidence="3" id="KW-1185">Reference proteome</keyword>
<evidence type="ECO:0000313" key="2">
    <source>
        <dbReference type="EMBL" id="OUC90959.1"/>
    </source>
</evidence>
<evidence type="ECO:0000313" key="3">
    <source>
        <dbReference type="Proteomes" id="UP000194761"/>
    </source>
</evidence>
<proteinExistence type="predicted"/>
<dbReference type="RefSeq" id="WP_086577800.1">
    <property type="nucleotide sequence ID" value="NZ_NGFP01000243.1"/>
</dbReference>
<gene>
    <name evidence="2" type="ORF">CA984_35505</name>
</gene>
<dbReference type="Gene3D" id="2.30.110.10">
    <property type="entry name" value="Electron Transport, Fmn-binding Protein, Chain A"/>
    <property type="match status" value="1"/>
</dbReference>
<dbReference type="Proteomes" id="UP000194761">
    <property type="component" value="Unassembled WGS sequence"/>
</dbReference>
<organism evidence="2 3">
    <name type="scientific">Streptosporangium minutum</name>
    <dbReference type="NCBI Taxonomy" id="569862"/>
    <lineage>
        <taxon>Bacteria</taxon>
        <taxon>Bacillati</taxon>
        <taxon>Actinomycetota</taxon>
        <taxon>Actinomycetes</taxon>
        <taxon>Streptosporangiales</taxon>
        <taxon>Streptosporangiaceae</taxon>
        <taxon>Streptosporangium</taxon>
    </lineage>
</organism>
<dbReference type="InterPro" id="IPR012349">
    <property type="entry name" value="Split_barrel_FMN-bd"/>
</dbReference>
<name>A0A243R8T9_9ACTN</name>
<sequence>MSSTGHGPLSPTARSTVRRYHERAATGRQALYDVLDAGLVCHLGFVADGGPVVLPSVYGREGDTLYLHASAGARSARVLAAGAPICVTVTHLDAIVYARSVYHNSVNYRSAIVHGTGRLLREEEEKRHGMWVVAEHLAPGAWDYGHGPDRKVLARVAVMTLDLAEASVKIRDAPPNDHGDQVDLDKWAGLLPVRTSFGVPQPEARVPDGLPVPEHIRSRRM</sequence>
<dbReference type="AlphaFoldDB" id="A0A243R8T9"/>
<dbReference type="SUPFAM" id="SSF50475">
    <property type="entry name" value="FMN-binding split barrel"/>
    <property type="match status" value="1"/>
</dbReference>
<comment type="caution">
    <text evidence="2">The sequence shown here is derived from an EMBL/GenBank/DDBJ whole genome shotgun (WGS) entry which is preliminary data.</text>
</comment>
<dbReference type="PANTHER" id="PTHR34071:SF2">
    <property type="entry name" value="FLAVIN-NUCLEOTIDE-BINDING PROTEIN"/>
    <property type="match status" value="1"/>
</dbReference>
<reference evidence="2 3" key="1">
    <citation type="submission" date="2017-05" db="EMBL/GenBank/DDBJ databases">
        <title>Biotechnological potential of actinobacteria isolated from South African environments.</title>
        <authorList>
            <person name="Le Roes-Hill M."/>
            <person name="Prins A."/>
            <person name="Durrell K.A."/>
        </authorList>
    </citation>
    <scope>NUCLEOTIDE SEQUENCE [LARGE SCALE GENOMIC DNA]</scope>
    <source>
        <strain evidence="2">M26</strain>
    </source>
</reference>
<feature type="region of interest" description="Disordered" evidence="1">
    <location>
        <begin position="201"/>
        <end position="221"/>
    </location>
</feature>
<protein>
    <submittedName>
        <fullName evidence="2">Flavin-nucleotide-binding protein</fullName>
    </submittedName>
</protein>
<dbReference type="PANTHER" id="PTHR34071">
    <property type="entry name" value="5-NITROIMIDAZOLE ANTIBIOTICS RESISTANCE PROTEIN, NIMA-FAMILY-RELATED PROTEIN-RELATED"/>
    <property type="match status" value="1"/>
</dbReference>
<evidence type="ECO:0000256" key="1">
    <source>
        <dbReference type="SAM" id="MobiDB-lite"/>
    </source>
</evidence>
<accession>A0A243R8T9</accession>
<dbReference type="InterPro" id="IPR024747">
    <property type="entry name" value="Pyridox_Oxase-rel"/>
</dbReference>
<dbReference type="EMBL" id="NGFP01000243">
    <property type="protein sequence ID" value="OUC90959.1"/>
    <property type="molecule type" value="Genomic_DNA"/>
</dbReference>
<dbReference type="Pfam" id="PF12900">
    <property type="entry name" value="Pyridox_ox_2"/>
    <property type="match status" value="1"/>
</dbReference>